<evidence type="ECO:0000313" key="2">
    <source>
        <dbReference type="Proteomes" id="UP000709336"/>
    </source>
</evidence>
<evidence type="ECO:0000313" key="1">
    <source>
        <dbReference type="EMBL" id="NMH60869.1"/>
    </source>
</evidence>
<name>A0ABX1R353_9ALTE</name>
<protein>
    <submittedName>
        <fullName evidence="1">Uncharacterized protein</fullName>
    </submittedName>
</protein>
<proteinExistence type="predicted"/>
<sequence>MRQKKQPLSIDFRQCIMLPILCILICCLAMLSEQAHALGTNYMQDVLSPASAMYLEIF</sequence>
<reference evidence="1 2" key="1">
    <citation type="submission" date="2020-03" db="EMBL/GenBank/DDBJ databases">
        <title>Alteromonas ponticola sp. nov., isolated from seawater.</title>
        <authorList>
            <person name="Yoon J.-H."/>
            <person name="Kim Y.-O."/>
        </authorList>
    </citation>
    <scope>NUCLEOTIDE SEQUENCE [LARGE SCALE GENOMIC DNA]</scope>
    <source>
        <strain evidence="1 2">MYP5</strain>
    </source>
</reference>
<keyword evidence="2" id="KW-1185">Reference proteome</keyword>
<dbReference type="EMBL" id="JAATNW010000006">
    <property type="protein sequence ID" value="NMH60869.1"/>
    <property type="molecule type" value="Genomic_DNA"/>
</dbReference>
<accession>A0ABX1R353</accession>
<dbReference type="RefSeq" id="WP_169211416.1">
    <property type="nucleotide sequence ID" value="NZ_JAATNW010000006.1"/>
</dbReference>
<dbReference type="Proteomes" id="UP000709336">
    <property type="component" value="Unassembled WGS sequence"/>
</dbReference>
<organism evidence="1 2">
    <name type="scientific">Alteromonas ponticola</name>
    <dbReference type="NCBI Taxonomy" id="2720613"/>
    <lineage>
        <taxon>Bacteria</taxon>
        <taxon>Pseudomonadati</taxon>
        <taxon>Pseudomonadota</taxon>
        <taxon>Gammaproteobacteria</taxon>
        <taxon>Alteromonadales</taxon>
        <taxon>Alteromonadaceae</taxon>
        <taxon>Alteromonas/Salinimonas group</taxon>
        <taxon>Alteromonas</taxon>
    </lineage>
</organism>
<comment type="caution">
    <text evidence="1">The sequence shown here is derived from an EMBL/GenBank/DDBJ whole genome shotgun (WGS) entry which is preliminary data.</text>
</comment>
<gene>
    <name evidence="1" type="ORF">HCJ96_12600</name>
</gene>